<sequence>MTPSRSSPHPILLPLLSHLSKPTPEYLNIRPVSTCRAKKRRWFKSSSPALQSSQLSVQRLHPFTSWAASEANP</sequence>
<dbReference type="AlphaFoldDB" id="A0A4C1T5Z6"/>
<evidence type="ECO:0000313" key="1">
    <source>
        <dbReference type="EMBL" id="GBP09832.1"/>
    </source>
</evidence>
<accession>A0A4C1T5Z6</accession>
<protein>
    <submittedName>
        <fullName evidence="1">Uncharacterized protein</fullName>
    </submittedName>
</protein>
<name>A0A4C1T5Z6_EUMVA</name>
<dbReference type="EMBL" id="BGZK01000037">
    <property type="protein sequence ID" value="GBP09832.1"/>
    <property type="molecule type" value="Genomic_DNA"/>
</dbReference>
<organism evidence="1 2">
    <name type="scientific">Eumeta variegata</name>
    <name type="common">Bagworm moth</name>
    <name type="synonym">Eumeta japonica</name>
    <dbReference type="NCBI Taxonomy" id="151549"/>
    <lineage>
        <taxon>Eukaryota</taxon>
        <taxon>Metazoa</taxon>
        <taxon>Ecdysozoa</taxon>
        <taxon>Arthropoda</taxon>
        <taxon>Hexapoda</taxon>
        <taxon>Insecta</taxon>
        <taxon>Pterygota</taxon>
        <taxon>Neoptera</taxon>
        <taxon>Endopterygota</taxon>
        <taxon>Lepidoptera</taxon>
        <taxon>Glossata</taxon>
        <taxon>Ditrysia</taxon>
        <taxon>Tineoidea</taxon>
        <taxon>Psychidae</taxon>
        <taxon>Oiketicinae</taxon>
        <taxon>Eumeta</taxon>
    </lineage>
</organism>
<proteinExistence type="predicted"/>
<reference evidence="1 2" key="1">
    <citation type="journal article" date="2019" name="Commun. Biol.">
        <title>The bagworm genome reveals a unique fibroin gene that provides high tensile strength.</title>
        <authorList>
            <person name="Kono N."/>
            <person name="Nakamura H."/>
            <person name="Ohtoshi R."/>
            <person name="Tomita M."/>
            <person name="Numata K."/>
            <person name="Arakawa K."/>
        </authorList>
    </citation>
    <scope>NUCLEOTIDE SEQUENCE [LARGE SCALE GENOMIC DNA]</scope>
</reference>
<gene>
    <name evidence="1" type="ORF">EVAR_81100_1</name>
</gene>
<comment type="caution">
    <text evidence="1">The sequence shown here is derived from an EMBL/GenBank/DDBJ whole genome shotgun (WGS) entry which is preliminary data.</text>
</comment>
<dbReference type="Proteomes" id="UP000299102">
    <property type="component" value="Unassembled WGS sequence"/>
</dbReference>
<evidence type="ECO:0000313" key="2">
    <source>
        <dbReference type="Proteomes" id="UP000299102"/>
    </source>
</evidence>
<keyword evidence="2" id="KW-1185">Reference proteome</keyword>